<dbReference type="PATRIC" id="fig|545697.3.peg.1523"/>
<evidence type="ECO:0000313" key="1">
    <source>
        <dbReference type="EMBL" id="EKY27136.1"/>
    </source>
</evidence>
<dbReference type="HOGENOM" id="CLU_3023948_0_0_9"/>
<proteinExistence type="predicted"/>
<accession>L1QGR0</accession>
<reference evidence="1 2" key="1">
    <citation type="submission" date="2012-05" db="EMBL/GenBank/DDBJ databases">
        <authorList>
            <person name="Weinstock G."/>
            <person name="Sodergren E."/>
            <person name="Lobos E.A."/>
            <person name="Fulton L."/>
            <person name="Fulton R."/>
            <person name="Courtney L."/>
            <person name="Fronick C."/>
            <person name="O'Laughlin M."/>
            <person name="Godfrey J."/>
            <person name="Wilson R.M."/>
            <person name="Miner T."/>
            <person name="Farmer C."/>
            <person name="Delehaunty K."/>
            <person name="Cordes M."/>
            <person name="Minx P."/>
            <person name="Tomlinson C."/>
            <person name="Chen J."/>
            <person name="Wollam A."/>
            <person name="Pepin K.H."/>
            <person name="Bhonagiri V."/>
            <person name="Zhang X."/>
            <person name="Suruliraj S."/>
            <person name="Warren W."/>
            <person name="Mitreva M."/>
            <person name="Mardis E.R."/>
            <person name="Wilson R.K."/>
        </authorList>
    </citation>
    <scope>NUCLEOTIDE SEQUENCE [LARGE SCALE GENOMIC DNA]</scope>
    <source>
        <strain evidence="1 2">DSM 1785</strain>
    </source>
</reference>
<name>L1QGR0_9CLOT</name>
<evidence type="ECO:0000313" key="2">
    <source>
        <dbReference type="Proteomes" id="UP000010420"/>
    </source>
</evidence>
<organism evidence="1 2">
    <name type="scientific">Clostridium celatum DSM 1785</name>
    <dbReference type="NCBI Taxonomy" id="545697"/>
    <lineage>
        <taxon>Bacteria</taxon>
        <taxon>Bacillati</taxon>
        <taxon>Bacillota</taxon>
        <taxon>Clostridia</taxon>
        <taxon>Eubacteriales</taxon>
        <taxon>Clostridiaceae</taxon>
        <taxon>Clostridium</taxon>
    </lineage>
</organism>
<keyword evidence="2" id="KW-1185">Reference proteome</keyword>
<dbReference type="Proteomes" id="UP000010420">
    <property type="component" value="Unassembled WGS sequence"/>
</dbReference>
<dbReference type="AlphaFoldDB" id="L1QGR0"/>
<dbReference type="STRING" id="545697.HMPREF0216_01547"/>
<gene>
    <name evidence="1" type="ORF">HMPREF0216_01547</name>
</gene>
<dbReference type="EMBL" id="AMEZ01000043">
    <property type="protein sequence ID" value="EKY27136.1"/>
    <property type="molecule type" value="Genomic_DNA"/>
</dbReference>
<sequence>MGVSIMDTKVDLEKKIIQLKLDKRQLVLAGKDTSKIDKEILHIKRELDNLVVTNK</sequence>
<protein>
    <submittedName>
        <fullName evidence="1">Uncharacterized protein</fullName>
    </submittedName>
</protein>
<comment type="caution">
    <text evidence="1">The sequence shown here is derived from an EMBL/GenBank/DDBJ whole genome shotgun (WGS) entry which is preliminary data.</text>
</comment>